<evidence type="ECO:0000313" key="2">
    <source>
        <dbReference type="EMBL" id="OGZ84046.1"/>
    </source>
</evidence>
<dbReference type="AlphaFoldDB" id="A0A1G2JAA8"/>
<proteinExistence type="predicted"/>
<sequence length="84" mass="8717">MKKVITFALASMMLLSFVVAPMFASAAFVAAGQNRFVAANQNGIVAAGPNGAVAYQWGAPQAYVWTPCSCGWFMVPVPGGGCGW</sequence>
<reference evidence="2 3" key="1">
    <citation type="journal article" date="2016" name="Nat. Commun.">
        <title>Thousands of microbial genomes shed light on interconnected biogeochemical processes in an aquifer system.</title>
        <authorList>
            <person name="Anantharaman K."/>
            <person name="Brown C.T."/>
            <person name="Hug L.A."/>
            <person name="Sharon I."/>
            <person name="Castelle C.J."/>
            <person name="Probst A.J."/>
            <person name="Thomas B.C."/>
            <person name="Singh A."/>
            <person name="Wilkins M.J."/>
            <person name="Karaoz U."/>
            <person name="Brodie E.L."/>
            <person name="Williams K.H."/>
            <person name="Hubbard S.S."/>
            <person name="Banfield J.F."/>
        </authorList>
    </citation>
    <scope>NUCLEOTIDE SEQUENCE [LARGE SCALE GENOMIC DNA]</scope>
</reference>
<feature type="signal peptide" evidence="1">
    <location>
        <begin position="1"/>
        <end position="26"/>
    </location>
</feature>
<dbReference type="STRING" id="1802229.A2401_00765"/>
<evidence type="ECO:0000256" key="1">
    <source>
        <dbReference type="SAM" id="SignalP"/>
    </source>
</evidence>
<keyword evidence="1" id="KW-0732">Signal</keyword>
<protein>
    <submittedName>
        <fullName evidence="2">Uncharacterized protein</fullName>
    </submittedName>
</protein>
<dbReference type="EMBL" id="MHPP01000024">
    <property type="protein sequence ID" value="OGZ84046.1"/>
    <property type="molecule type" value="Genomic_DNA"/>
</dbReference>
<name>A0A1G2JAA8_9BACT</name>
<evidence type="ECO:0000313" key="3">
    <source>
        <dbReference type="Proteomes" id="UP000177751"/>
    </source>
</evidence>
<comment type="caution">
    <text evidence="2">The sequence shown here is derived from an EMBL/GenBank/DDBJ whole genome shotgun (WGS) entry which is preliminary data.</text>
</comment>
<accession>A0A1G2JAA8</accession>
<dbReference type="Proteomes" id="UP000177751">
    <property type="component" value="Unassembled WGS sequence"/>
</dbReference>
<feature type="chain" id="PRO_5009583301" evidence="1">
    <location>
        <begin position="27"/>
        <end position="84"/>
    </location>
</feature>
<organism evidence="2 3">
    <name type="scientific">Candidatus Staskawiczbacteria bacterium RIFOXYC1_FULL_38_18</name>
    <dbReference type="NCBI Taxonomy" id="1802229"/>
    <lineage>
        <taxon>Bacteria</taxon>
        <taxon>Candidatus Staskawicziibacteriota</taxon>
    </lineage>
</organism>
<gene>
    <name evidence="2" type="ORF">A2401_00765</name>
</gene>